<dbReference type="PANTHER" id="PTHR35910:SF6">
    <property type="entry name" value="2EXR DOMAIN-CONTAINING PROTEIN"/>
    <property type="match status" value="1"/>
</dbReference>
<feature type="coiled-coil region" evidence="1">
    <location>
        <begin position="515"/>
        <end position="568"/>
    </location>
</feature>
<dbReference type="EMBL" id="JBFCZG010000004">
    <property type="protein sequence ID" value="KAL3423660.1"/>
    <property type="molecule type" value="Genomic_DNA"/>
</dbReference>
<proteinExistence type="predicted"/>
<evidence type="ECO:0000259" key="3">
    <source>
        <dbReference type="Pfam" id="PF20150"/>
    </source>
</evidence>
<protein>
    <recommendedName>
        <fullName evidence="3">2EXR domain-containing protein</fullName>
    </recommendedName>
</protein>
<evidence type="ECO:0000256" key="1">
    <source>
        <dbReference type="SAM" id="Coils"/>
    </source>
</evidence>
<feature type="compositionally biased region" description="Polar residues" evidence="2">
    <location>
        <begin position="10"/>
        <end position="39"/>
    </location>
</feature>
<dbReference type="PANTHER" id="PTHR35910">
    <property type="entry name" value="2EXR DOMAIN-CONTAINING PROTEIN"/>
    <property type="match status" value="1"/>
</dbReference>
<evidence type="ECO:0000256" key="2">
    <source>
        <dbReference type="SAM" id="MobiDB-lite"/>
    </source>
</evidence>
<organism evidence="4 5">
    <name type="scientific">Phlyctema vagabunda</name>
    <dbReference type="NCBI Taxonomy" id="108571"/>
    <lineage>
        <taxon>Eukaryota</taxon>
        <taxon>Fungi</taxon>
        <taxon>Dikarya</taxon>
        <taxon>Ascomycota</taxon>
        <taxon>Pezizomycotina</taxon>
        <taxon>Leotiomycetes</taxon>
        <taxon>Helotiales</taxon>
        <taxon>Dermateaceae</taxon>
        <taxon>Phlyctema</taxon>
    </lineage>
</organism>
<keyword evidence="1" id="KW-0175">Coiled coil</keyword>
<evidence type="ECO:0000313" key="4">
    <source>
        <dbReference type="EMBL" id="KAL3423660.1"/>
    </source>
</evidence>
<comment type="caution">
    <text evidence="4">The sequence shown here is derived from an EMBL/GenBank/DDBJ whole genome shotgun (WGS) entry which is preliminary data.</text>
</comment>
<feature type="region of interest" description="Disordered" evidence="2">
    <location>
        <begin position="1"/>
        <end position="55"/>
    </location>
</feature>
<dbReference type="Proteomes" id="UP001629113">
    <property type="component" value="Unassembled WGS sequence"/>
</dbReference>
<sequence length="568" mass="62758">MADKGREVRLSSSGTQASDKMTASTGTRRPQTPSPTGSRRGSDDDMETSPAKRIKIRGGKVVPVGDSGNLVFDSDALAFATNAAFANTPTARATPAATAATATPMTPPITLVLGASTSSSPVAANNSHPPAGSQASTAGNSGFLSLDMLTTDLLQPLLPISYTIPSSLVASSYYSFIDPSTAVRDGSQVSSNLHDAFTTVAMEPKSFFSKMQESRIFPITNKPAWGLPPIMSVEGKLSPGSDAPMSNTVAMTTIIRNTITTATQGQSCTEFHLFSKLPAELQDQIWHYAATDGEERIIELRHDKLHGFYSNTLAQALLHTCYAARKVAQKYYEPLVIEGHFTGAHINWALDTLFFGPYEDHSKHFPLSRQQNRGIFDHIMRKCTKLAVGVETLHGTHFGPRAAYGRDRQDPKSLWGFGDFQNLRALTVVWQAVGNVRCEFGQLHFVDGHRVGDDFDGPSRNRLPHVPAAIERAHFTVEGVLADMEKKNPKLTTQIMNVYRDDRAGLFVEEKAALMEETEKKMVEWRIDLEQQKVRENYERDVQRARRLKEDQELAKHLQRQIDRRELN</sequence>
<name>A0ABR4PK02_9HELO</name>
<feature type="domain" description="2EXR" evidence="3">
    <location>
        <begin position="271"/>
        <end position="353"/>
    </location>
</feature>
<accession>A0ABR4PK02</accession>
<keyword evidence="5" id="KW-1185">Reference proteome</keyword>
<evidence type="ECO:0000313" key="5">
    <source>
        <dbReference type="Proteomes" id="UP001629113"/>
    </source>
</evidence>
<gene>
    <name evidence="4" type="ORF">PVAG01_05407</name>
</gene>
<dbReference type="Pfam" id="PF20150">
    <property type="entry name" value="2EXR"/>
    <property type="match status" value="1"/>
</dbReference>
<dbReference type="InterPro" id="IPR045518">
    <property type="entry name" value="2EXR"/>
</dbReference>
<reference evidence="4 5" key="1">
    <citation type="submission" date="2024-06" db="EMBL/GenBank/DDBJ databases">
        <title>Complete genome of Phlyctema vagabunda strain 19-DSS-EL-015.</title>
        <authorList>
            <person name="Fiorenzani C."/>
        </authorList>
    </citation>
    <scope>NUCLEOTIDE SEQUENCE [LARGE SCALE GENOMIC DNA]</scope>
    <source>
        <strain evidence="4 5">19-DSS-EL-015</strain>
    </source>
</reference>